<dbReference type="Gene3D" id="2.60.40.3500">
    <property type="match status" value="2"/>
</dbReference>
<feature type="compositionally biased region" description="Polar residues" evidence="9">
    <location>
        <begin position="839"/>
        <end position="856"/>
    </location>
</feature>
<dbReference type="Pfam" id="PF11741">
    <property type="entry name" value="AMIN"/>
    <property type="match status" value="3"/>
</dbReference>
<dbReference type="InterPro" id="IPR038591">
    <property type="entry name" value="NolW-like_sf"/>
</dbReference>
<evidence type="ECO:0000259" key="10">
    <source>
        <dbReference type="SMART" id="SM00965"/>
    </source>
</evidence>
<evidence type="ECO:0000256" key="9">
    <source>
        <dbReference type="SAM" id="MobiDB-lite"/>
    </source>
</evidence>
<dbReference type="PANTHER" id="PTHR30604">
    <property type="entry name" value="PROTEIN TRANSPORT PROTEIN HOFQ"/>
    <property type="match status" value="1"/>
</dbReference>
<feature type="region of interest" description="Disordered" evidence="9">
    <location>
        <begin position="839"/>
        <end position="859"/>
    </location>
</feature>
<dbReference type="RefSeq" id="WP_207048112.1">
    <property type="nucleotide sequence ID" value="NZ_JAFIMU010000002.1"/>
</dbReference>
<dbReference type="Gene3D" id="2.60.40.3470">
    <property type="match status" value="1"/>
</dbReference>
<dbReference type="InterPro" id="IPR001775">
    <property type="entry name" value="GspD/PilQ"/>
</dbReference>
<keyword evidence="4" id="KW-0653">Protein transport</keyword>
<protein>
    <submittedName>
        <fullName evidence="11">Type IV pilus secretin PilQ</fullName>
    </submittedName>
</protein>
<evidence type="ECO:0000256" key="2">
    <source>
        <dbReference type="ARBA" id="ARBA00022448"/>
    </source>
</evidence>
<feature type="region of interest" description="Disordered" evidence="9">
    <location>
        <begin position="325"/>
        <end position="367"/>
    </location>
</feature>
<dbReference type="Proteomes" id="UP000664052">
    <property type="component" value="Unassembled WGS sequence"/>
</dbReference>
<keyword evidence="12" id="KW-1185">Reference proteome</keyword>
<reference evidence="11 12" key="1">
    <citation type="submission" date="2021-02" db="EMBL/GenBank/DDBJ databases">
        <title>De Novo genome assembly of isolated myxobacteria.</title>
        <authorList>
            <person name="Stevens D.C."/>
        </authorList>
    </citation>
    <scope>NUCLEOTIDE SEQUENCE [LARGE SCALE GENOMIC DNA]</scope>
    <source>
        <strain evidence="11 12">ATCC 29039</strain>
    </source>
</reference>
<evidence type="ECO:0000256" key="6">
    <source>
        <dbReference type="ARBA" id="ARBA00023237"/>
    </source>
</evidence>
<feature type="domain" description="Secretin/TonB short N-terminal" evidence="10">
    <location>
        <begin position="536"/>
        <end position="584"/>
    </location>
</feature>
<keyword evidence="5" id="KW-0472">Membrane</keyword>
<evidence type="ECO:0000256" key="3">
    <source>
        <dbReference type="ARBA" id="ARBA00022729"/>
    </source>
</evidence>
<evidence type="ECO:0000256" key="7">
    <source>
        <dbReference type="RuleBase" id="RU004003"/>
    </source>
</evidence>
<keyword evidence="2 8" id="KW-0813">Transport</keyword>
<keyword evidence="6" id="KW-0998">Cell outer membrane</keyword>
<accession>A0ABS3D5C9</accession>
<dbReference type="Pfam" id="PF03958">
    <property type="entry name" value="Secretin_N"/>
    <property type="match status" value="1"/>
</dbReference>
<dbReference type="Gene3D" id="3.30.1370.120">
    <property type="match status" value="1"/>
</dbReference>
<evidence type="ECO:0000313" key="12">
    <source>
        <dbReference type="Proteomes" id="UP000664052"/>
    </source>
</evidence>
<evidence type="ECO:0000256" key="8">
    <source>
        <dbReference type="RuleBase" id="RU004004"/>
    </source>
</evidence>
<dbReference type="EMBL" id="JAFIMU010000002">
    <property type="protein sequence ID" value="MBN8226231.1"/>
    <property type="molecule type" value="Genomic_DNA"/>
</dbReference>
<evidence type="ECO:0000256" key="4">
    <source>
        <dbReference type="ARBA" id="ARBA00022927"/>
    </source>
</evidence>
<dbReference type="InterPro" id="IPR005644">
    <property type="entry name" value="NolW-like"/>
</dbReference>
<evidence type="ECO:0000256" key="5">
    <source>
        <dbReference type="ARBA" id="ARBA00023136"/>
    </source>
</evidence>
<dbReference type="InterPro" id="IPR004846">
    <property type="entry name" value="T2SS/T3SS_dom"/>
</dbReference>
<dbReference type="SMART" id="SM00965">
    <property type="entry name" value="STN"/>
    <property type="match status" value="1"/>
</dbReference>
<dbReference type="NCBIfam" id="TIGR02515">
    <property type="entry name" value="IV_pilus_PilQ"/>
    <property type="match status" value="1"/>
</dbReference>
<dbReference type="InterPro" id="IPR021731">
    <property type="entry name" value="AMIN_dom"/>
</dbReference>
<organism evidence="11 12">
    <name type="scientific">Corallococcus macrosporus</name>
    <dbReference type="NCBI Taxonomy" id="35"/>
    <lineage>
        <taxon>Bacteria</taxon>
        <taxon>Pseudomonadati</taxon>
        <taxon>Myxococcota</taxon>
        <taxon>Myxococcia</taxon>
        <taxon>Myxococcales</taxon>
        <taxon>Cystobacterineae</taxon>
        <taxon>Myxococcaceae</taxon>
        <taxon>Corallococcus</taxon>
    </lineage>
</organism>
<dbReference type="InterPro" id="IPR013355">
    <property type="entry name" value="Pilus_4_PilQ"/>
</dbReference>
<dbReference type="PRINTS" id="PR00811">
    <property type="entry name" value="BCTERIALGSPD"/>
</dbReference>
<comment type="subcellular location">
    <subcellularLocation>
        <location evidence="8">Cell outer membrane</location>
    </subcellularLocation>
    <subcellularLocation>
        <location evidence="1">Membrane</location>
    </subcellularLocation>
</comment>
<comment type="caution">
    <text evidence="11">The sequence shown here is derived from an EMBL/GenBank/DDBJ whole genome shotgun (WGS) entry which is preliminary data.</text>
</comment>
<keyword evidence="3" id="KW-0732">Signal</keyword>
<feature type="compositionally biased region" description="Low complexity" evidence="9">
    <location>
        <begin position="349"/>
        <end position="367"/>
    </location>
</feature>
<comment type="similarity">
    <text evidence="7">Belongs to the bacterial secretin family.</text>
</comment>
<dbReference type="PANTHER" id="PTHR30604:SF1">
    <property type="entry name" value="DNA UTILIZATION PROTEIN HOFQ"/>
    <property type="match status" value="1"/>
</dbReference>
<dbReference type="Gene3D" id="3.30.1370.130">
    <property type="match status" value="1"/>
</dbReference>
<sequence length="933" mass="98587">MLEQSAVTRGKWIMAAAWAVVLASAKVYGADLNTLRDLQVSRTGAGAQVVVTGTRPPTFTVFRLSGPERLVVDLSSADATGIKGHHDGTGPVSGVVAAQFSDARASVGRVLVALDQASQYDVRAEGNRVVISVDGSPVAPAAATAQAPAAEAKPVAPAAAPKPAPLQVAAAEPVKPEPVKPAPVVEAMVAVVPEEGTSSKAAPSQAPGRENVVATEADERDVAHPAQRITRLSLDGDALRVGADGDIARYEVLELVDPPRLAVDVYGVGLSAKAPKVKGNLLKDVRVGAHEDKVRLVLVAKGDMPAYRVDRSERGLEVVLGGAVARKPKPSQPRDAVAETEPLRPQPLPVQEAAKPQPAVAQAAPQPAAVEVKDLSFDESPTGGRVQLKLSGATAWKVDRPDPRSAVLTLENARLPKKLERSLDTSALDTPVKMISAFSVPGEGRKVRLVVAADGAIEENVTQGANSLSWRLDVQGVKTEEVAVTQRTAGFTAEAPAYAAEGAPQQARYRGKRVSFEFKDIDIQNLLRVIAEISKRNIVVADDVGGRVTIRLRNVPWDQALDLILRTKQLGQEQVGNIIRIAPLKTLEEEARLRQERKKSLQQQEDLLVSLVPVNYAVAGEMSSRVKDVLSDRGSVTVDTRTNVLIIKDIRSNTEKARALVRSLDTQTPQVLIESRIVEASTTFSRNLGVQWGGQTRLSTATGNPTGLIFPSTVGVTGGSPGGAAGVPAQPNFAVNLPAAVGEGLGGAMGFAFGSAGGAVQLNLRLSAAETEGTVKTISSPKVTTLDNNTARISQGLSIPFSQTSAGGVNTTFVEARLSLEVTPHITQDGSILMSIAAQNNQPDPSNTGANGQPSIQRKEAQTQVLVKDGDTTVIGGIYVRRGSTRVNSVPFLSKIPVLGFFFRNTNDTDERQELLIFITPRILNRQTIAQSL</sequence>
<evidence type="ECO:0000256" key="1">
    <source>
        <dbReference type="ARBA" id="ARBA00004370"/>
    </source>
</evidence>
<gene>
    <name evidence="11" type="ORF">JYK02_01765</name>
</gene>
<dbReference type="Pfam" id="PF00263">
    <property type="entry name" value="Secretin"/>
    <property type="match status" value="1"/>
</dbReference>
<proteinExistence type="inferred from homology"/>
<dbReference type="InterPro" id="IPR051808">
    <property type="entry name" value="Type_IV_pilus_biogenesis"/>
</dbReference>
<name>A0ABS3D5C9_9BACT</name>
<dbReference type="Pfam" id="PF07660">
    <property type="entry name" value="STN"/>
    <property type="match status" value="1"/>
</dbReference>
<evidence type="ECO:0000313" key="11">
    <source>
        <dbReference type="EMBL" id="MBN8226231.1"/>
    </source>
</evidence>
<dbReference type="InterPro" id="IPR011662">
    <property type="entry name" value="Secretin/TonB_short_N"/>
</dbReference>